<evidence type="ECO:0008006" key="4">
    <source>
        <dbReference type="Google" id="ProtNLM"/>
    </source>
</evidence>
<accession>A0ABT1BZK0</accession>
<feature type="chain" id="PRO_5045366583" description="Major fimbrial subunit protein N-terminal domain-containing protein" evidence="1">
    <location>
        <begin position="26"/>
        <end position="396"/>
    </location>
</feature>
<dbReference type="Gene3D" id="2.60.40.3690">
    <property type="match status" value="1"/>
</dbReference>
<reference evidence="2 3" key="1">
    <citation type="submission" date="2022-06" db="EMBL/GenBank/DDBJ databases">
        <title>A taxonomic note on the genus Prevotella: Description of four novel genera and emended description of the genera Hallella and Xylanibacter.</title>
        <authorList>
            <person name="Hitch T.C.A."/>
        </authorList>
    </citation>
    <scope>NUCLEOTIDE SEQUENCE [LARGE SCALE GENOMIC DNA]</scope>
    <source>
        <strain evidence="2 3">DSM 100619</strain>
    </source>
</reference>
<feature type="signal peptide" evidence="1">
    <location>
        <begin position="1"/>
        <end position="25"/>
    </location>
</feature>
<dbReference type="Proteomes" id="UP001204015">
    <property type="component" value="Unassembled WGS sequence"/>
</dbReference>
<evidence type="ECO:0000256" key="1">
    <source>
        <dbReference type="SAM" id="SignalP"/>
    </source>
</evidence>
<keyword evidence="1" id="KW-0732">Signal</keyword>
<evidence type="ECO:0000313" key="3">
    <source>
        <dbReference type="Proteomes" id="UP001204015"/>
    </source>
</evidence>
<gene>
    <name evidence="2" type="ORF">NG821_11810</name>
</gene>
<name>A0ABT1BZK0_9BACT</name>
<dbReference type="PROSITE" id="PS51257">
    <property type="entry name" value="PROKAR_LIPOPROTEIN"/>
    <property type="match status" value="1"/>
</dbReference>
<dbReference type="RefSeq" id="WP_252761862.1">
    <property type="nucleotide sequence ID" value="NZ_JAMXLY010000067.1"/>
</dbReference>
<comment type="caution">
    <text evidence="2">The sequence shown here is derived from an EMBL/GenBank/DDBJ whole genome shotgun (WGS) entry which is preliminary data.</text>
</comment>
<organism evidence="2 3">
    <name type="scientific">Segatella cerevisiae</name>
    <dbReference type="NCBI Taxonomy" id="2053716"/>
    <lineage>
        <taxon>Bacteria</taxon>
        <taxon>Pseudomonadati</taxon>
        <taxon>Bacteroidota</taxon>
        <taxon>Bacteroidia</taxon>
        <taxon>Bacteroidales</taxon>
        <taxon>Prevotellaceae</taxon>
        <taxon>Segatella</taxon>
    </lineage>
</organism>
<evidence type="ECO:0000313" key="2">
    <source>
        <dbReference type="EMBL" id="MCO6026512.1"/>
    </source>
</evidence>
<proteinExistence type="predicted"/>
<protein>
    <recommendedName>
        <fullName evidence="4">Major fimbrial subunit protein N-terminal domain-containing protein</fullName>
    </recommendedName>
</protein>
<keyword evidence="3" id="KW-1185">Reference proteome</keyword>
<dbReference type="EMBL" id="JAMXLY010000067">
    <property type="protein sequence ID" value="MCO6026512.1"/>
    <property type="molecule type" value="Genomic_DNA"/>
</dbReference>
<sequence>MSKRFNLKRQVFLLGVICSSVFFFSCSNSDDITGGGPTTGKQLSLTINTTPISRASGDDASGAQEVYNRLTVGIFSNDGKAVRTIQELTSGTGTGTFSVGTDGTATANILTTGLQDGDKITVAVNAPTGLFSGVQSMTAFNAKTISIDQALATSSEGKTPATGEATDNIPMYGEGTLSYDQTKSAYTSTVDVQHQVAKITVSTVKVDFDQSGPYSSATFQPTAFFLINVPNDLAFSNLAWTGTKSDLNQGWKDDVTDKPYYAYLGTGDLGTIYPALKYSTVSSENSIAPNQFFYTMPNSDATNNTKLVIEGKFSADGSTTTSLVYYPVNINWIFDNPTAPDGGTLKTVSPNKNYNCSVTIKTKGSPDPYTPLDPEDVTVNVTVTAFKSVNQNAVFP</sequence>